<keyword evidence="1" id="KW-0812">Transmembrane</keyword>
<evidence type="ECO:0000313" key="2">
    <source>
        <dbReference type="EMBL" id="SFV59244.1"/>
    </source>
</evidence>
<feature type="transmembrane region" description="Helical" evidence="1">
    <location>
        <begin position="6"/>
        <end position="24"/>
    </location>
</feature>
<name>A0A1W1C0H0_9ZZZZ</name>
<reference evidence="2" key="1">
    <citation type="submission" date="2016-10" db="EMBL/GenBank/DDBJ databases">
        <authorList>
            <person name="de Groot N.N."/>
        </authorList>
    </citation>
    <scope>NUCLEOTIDE SEQUENCE</scope>
</reference>
<accession>A0A1W1C0H0</accession>
<feature type="transmembrane region" description="Helical" evidence="1">
    <location>
        <begin position="31"/>
        <end position="48"/>
    </location>
</feature>
<keyword evidence="2" id="KW-0560">Oxidoreductase</keyword>
<keyword evidence="1" id="KW-0472">Membrane</keyword>
<organism evidence="2">
    <name type="scientific">hydrothermal vent metagenome</name>
    <dbReference type="NCBI Taxonomy" id="652676"/>
    <lineage>
        <taxon>unclassified sequences</taxon>
        <taxon>metagenomes</taxon>
        <taxon>ecological metagenomes</taxon>
    </lineage>
</organism>
<dbReference type="EMBL" id="FPHG01000038">
    <property type="protein sequence ID" value="SFV59244.1"/>
    <property type="molecule type" value="Genomic_DNA"/>
</dbReference>
<proteinExistence type="predicted"/>
<dbReference type="InterPro" id="IPR001457">
    <property type="entry name" value="NADH_UbQ/plastoQ_OxRdtase_su6"/>
</dbReference>
<evidence type="ECO:0000256" key="1">
    <source>
        <dbReference type="SAM" id="Phobius"/>
    </source>
</evidence>
<keyword evidence="1" id="KW-1133">Transmembrane helix</keyword>
<dbReference type="Pfam" id="PF00499">
    <property type="entry name" value="Oxidored_q3"/>
    <property type="match status" value="1"/>
</dbReference>
<dbReference type="AlphaFoldDB" id="A0A1W1C0H0"/>
<sequence length="172" mass="19235">MLENNIFIILSLFLVGGSLGMILFKETIFSAFSFLVAMLALAGEFALLNNSFLFMAQIMVSVGAVVVLGLMVIVTLNKQDKNLPDEEHKFLWIIFSSILVLPFSLLLYKALSSLHLSFEEIEDGYGTLKMVGETLFSRWVLPFEAISVFLLSAMVGAITIARKDNYPKKEKR</sequence>
<gene>
    <name evidence="2" type="ORF">MNB_SV-9-720</name>
</gene>
<dbReference type="PANTHER" id="PTHR33269:SF17">
    <property type="entry name" value="NADH-UBIQUINONE OXIDOREDUCTASE CHAIN 6"/>
    <property type="match status" value="1"/>
</dbReference>
<dbReference type="GO" id="GO:0008137">
    <property type="term" value="F:NADH dehydrogenase (ubiquinone) activity"/>
    <property type="evidence" value="ECO:0007669"/>
    <property type="project" value="InterPro"/>
</dbReference>
<feature type="transmembrane region" description="Helical" evidence="1">
    <location>
        <begin position="139"/>
        <end position="161"/>
    </location>
</feature>
<protein>
    <submittedName>
        <fullName evidence="2">NAD(P)H-quinone oxidoreductase chain J</fullName>
        <ecNumber evidence="2">1.6.5.2</ecNumber>
    </submittedName>
</protein>
<feature type="transmembrane region" description="Helical" evidence="1">
    <location>
        <begin position="89"/>
        <end position="108"/>
    </location>
</feature>
<dbReference type="PANTHER" id="PTHR33269">
    <property type="entry name" value="NADH-UBIQUINONE OXIDOREDUCTASE CHAIN 6"/>
    <property type="match status" value="1"/>
</dbReference>
<feature type="transmembrane region" description="Helical" evidence="1">
    <location>
        <begin position="54"/>
        <end position="77"/>
    </location>
</feature>
<dbReference type="EC" id="1.6.5.2" evidence="2"/>
<dbReference type="GO" id="GO:0003955">
    <property type="term" value="F:NAD(P)H dehydrogenase (quinone) activity"/>
    <property type="evidence" value="ECO:0007669"/>
    <property type="project" value="UniProtKB-EC"/>
</dbReference>
<dbReference type="Gene3D" id="1.20.120.1200">
    <property type="entry name" value="NADH-ubiquinone/plastoquinone oxidoreductase chain 6, subunit NuoJ"/>
    <property type="match status" value="1"/>
</dbReference>
<dbReference type="InterPro" id="IPR042106">
    <property type="entry name" value="Nuo/plastoQ_OxRdtase_6_NuoJ"/>
</dbReference>